<dbReference type="InterPro" id="IPR051932">
    <property type="entry name" value="Bact_StressResp_Reg"/>
</dbReference>
<dbReference type="SUPFAM" id="SSF52091">
    <property type="entry name" value="SpoIIaa-like"/>
    <property type="match status" value="1"/>
</dbReference>
<evidence type="ECO:0000313" key="3">
    <source>
        <dbReference type="EMBL" id="EDM76485.1"/>
    </source>
</evidence>
<protein>
    <submittedName>
        <fullName evidence="3">Putative positive regulator</fullName>
    </submittedName>
</protein>
<keyword evidence="1" id="KW-0597">Phosphoprotein</keyword>
<evidence type="ECO:0000256" key="1">
    <source>
        <dbReference type="ARBA" id="ARBA00022553"/>
    </source>
</evidence>
<dbReference type="PANTHER" id="PTHR33745">
    <property type="entry name" value="RSBT ANTAGONIST PROTEIN RSBS-RELATED"/>
    <property type="match status" value="1"/>
</dbReference>
<dbReference type="PROSITE" id="PS50801">
    <property type="entry name" value="STAS"/>
    <property type="match status" value="1"/>
</dbReference>
<reference evidence="3 4" key="1">
    <citation type="submission" date="2007-06" db="EMBL/GenBank/DDBJ databases">
        <authorList>
            <person name="Shimkets L."/>
            <person name="Ferriera S."/>
            <person name="Johnson J."/>
            <person name="Kravitz S."/>
            <person name="Beeson K."/>
            <person name="Sutton G."/>
            <person name="Rogers Y.-H."/>
            <person name="Friedman R."/>
            <person name="Frazier M."/>
            <person name="Venter J.C."/>
        </authorList>
    </citation>
    <scope>NUCLEOTIDE SEQUENCE [LARGE SCALE GENOMIC DNA]</scope>
    <source>
        <strain evidence="3 4">SIR-1</strain>
    </source>
</reference>
<comment type="caution">
    <text evidence="3">The sequence shown here is derived from an EMBL/GenBank/DDBJ whole genome shotgun (WGS) entry which is preliminary data.</text>
</comment>
<dbReference type="RefSeq" id="WP_006974367.1">
    <property type="nucleotide sequence ID" value="NZ_ABCS01000064.1"/>
</dbReference>
<dbReference type="EMBL" id="ABCS01000064">
    <property type="protein sequence ID" value="EDM76485.1"/>
    <property type="molecule type" value="Genomic_DNA"/>
</dbReference>
<dbReference type="eggNOG" id="COG1366">
    <property type="taxonomic scope" value="Bacteria"/>
</dbReference>
<proteinExistence type="predicted"/>
<keyword evidence="4" id="KW-1185">Reference proteome</keyword>
<dbReference type="CDD" id="cd07041">
    <property type="entry name" value="STAS_RsbR_RsbS_like"/>
    <property type="match status" value="1"/>
</dbReference>
<evidence type="ECO:0000259" key="2">
    <source>
        <dbReference type="PROSITE" id="PS50801"/>
    </source>
</evidence>
<dbReference type="InterPro" id="IPR002645">
    <property type="entry name" value="STAS_dom"/>
</dbReference>
<dbReference type="Proteomes" id="UP000005801">
    <property type="component" value="Unassembled WGS sequence"/>
</dbReference>
<dbReference type="Gene3D" id="3.30.750.24">
    <property type="entry name" value="STAS domain"/>
    <property type="match status" value="1"/>
</dbReference>
<dbReference type="Pfam" id="PF01740">
    <property type="entry name" value="STAS"/>
    <property type="match status" value="1"/>
</dbReference>
<gene>
    <name evidence="3" type="ORF">PPSIR1_00962</name>
</gene>
<evidence type="ECO:0000313" key="4">
    <source>
        <dbReference type="Proteomes" id="UP000005801"/>
    </source>
</evidence>
<dbReference type="AlphaFoldDB" id="A6GCC6"/>
<accession>A6GCC6</accession>
<dbReference type="OrthoDB" id="5514209at2"/>
<dbReference type="PANTHER" id="PTHR33745:SF3">
    <property type="entry name" value="RSBT CO-ANTAGONIST PROTEIN RSBRC"/>
    <property type="match status" value="1"/>
</dbReference>
<feature type="domain" description="STAS" evidence="2">
    <location>
        <begin position="88"/>
        <end position="203"/>
    </location>
</feature>
<dbReference type="STRING" id="391625.PPSIR1_00962"/>
<name>A6GCC6_9BACT</name>
<sequence>MSESADQELGPRLDAVLDVIMDIANGDVEARCEQSDRGDILDALACGVNILAEEIGKRLDTITRLGDELAAEKEQVIAVQGDTIRKLSSPAIRLLPGVVVIPLIGAIDTARAQDIIETLLDSIVQMRARVAILDITGVADMDSKVGEHLLRAVRTSRMLGTQVIVCGISPANALALLETNVELEDVLVAGSLEQGLHAALAATGRRIVDA</sequence>
<organism evidence="3 4">
    <name type="scientific">Plesiocystis pacifica SIR-1</name>
    <dbReference type="NCBI Taxonomy" id="391625"/>
    <lineage>
        <taxon>Bacteria</taxon>
        <taxon>Pseudomonadati</taxon>
        <taxon>Myxococcota</taxon>
        <taxon>Polyangia</taxon>
        <taxon>Nannocystales</taxon>
        <taxon>Nannocystaceae</taxon>
        <taxon>Plesiocystis</taxon>
    </lineage>
</organism>
<dbReference type="InterPro" id="IPR036513">
    <property type="entry name" value="STAS_dom_sf"/>
</dbReference>